<gene>
    <name evidence="1" type="ORF">PYH38_003541</name>
</gene>
<sequence length="104" mass="11397">MSAARNFTFEELRDPWVLHYELGAPGGGPVPFPSARNSREIERAARAIIAGRSPGVQGWLNKRVTELAALGVERETARQDVADLKAAIEARIVRIKLMEGGDED</sequence>
<proteinExistence type="predicted"/>
<organism evidence="1 2">
    <name type="scientific">Sinorhizobium numidicum</name>
    <dbReference type="NCBI Taxonomy" id="680248"/>
    <lineage>
        <taxon>Bacteria</taxon>
        <taxon>Pseudomonadati</taxon>
        <taxon>Pseudomonadota</taxon>
        <taxon>Alphaproteobacteria</taxon>
        <taxon>Hyphomicrobiales</taxon>
        <taxon>Rhizobiaceae</taxon>
        <taxon>Sinorhizobium/Ensifer group</taxon>
        <taxon>Sinorhizobium</taxon>
    </lineage>
</organism>
<dbReference type="RefSeq" id="WP_280735562.1">
    <property type="nucleotide sequence ID" value="NZ_CP120368.1"/>
</dbReference>
<protein>
    <submittedName>
        <fullName evidence="1">Uncharacterized protein</fullName>
    </submittedName>
</protein>
<evidence type="ECO:0000313" key="1">
    <source>
        <dbReference type="EMBL" id="WEX84643.1"/>
    </source>
</evidence>
<dbReference type="EMBL" id="CP120371">
    <property type="protein sequence ID" value="WEX84643.1"/>
    <property type="molecule type" value="Genomic_DNA"/>
</dbReference>
<keyword evidence="2" id="KW-1185">Reference proteome</keyword>
<evidence type="ECO:0000313" key="2">
    <source>
        <dbReference type="Proteomes" id="UP001235547"/>
    </source>
</evidence>
<accession>A0ABY8D6H8</accession>
<name>A0ABY8D6H8_9HYPH</name>
<dbReference type="Proteomes" id="UP001235547">
    <property type="component" value="Chromosome 1"/>
</dbReference>
<reference evidence="1 2" key="1">
    <citation type="submission" date="2023-03" db="EMBL/GenBank/DDBJ databases">
        <authorList>
            <person name="Kaur S."/>
            <person name="Espinosa-Saiz D."/>
            <person name="Velazquez E."/>
            <person name="Menendez E."/>
            <person name="diCenzo G.C."/>
        </authorList>
    </citation>
    <scope>NUCLEOTIDE SEQUENCE [LARGE SCALE GENOMIC DNA]</scope>
    <source>
        <strain evidence="1 2">LMG 27395</strain>
    </source>
</reference>